<accession>A0AAW2HSA8</accession>
<comment type="caution">
    <text evidence="2">The sequence shown here is derived from an EMBL/GenBank/DDBJ whole genome shotgun (WGS) entry which is preliminary data.</text>
</comment>
<gene>
    <name evidence="2" type="ORF">PYX00_005627</name>
</gene>
<dbReference type="InterPro" id="IPR056953">
    <property type="entry name" value="CUT_N"/>
</dbReference>
<sequence length="171" mass="19145">MKIGLAERGYQRVDLKCGADSFLVSVVLENDFEGVVYTRGSFDNKTSPCFKSYKQGVKKDKSLTMKLEVPFNECRTVLDVSDSRYTNTVIVQNDPEFIMPGDAAFALDCAFTPEFRMTTNIVAEPEYKSKITLVDADPSAEAKEGEEKYVSKSDSENVSFFPLTEKAKDEL</sequence>
<dbReference type="AlphaFoldDB" id="A0AAW2HSA8"/>
<reference evidence="2" key="1">
    <citation type="journal article" date="2024" name="Gigascience">
        <title>Chromosome-level genome of the poultry shaft louse Menopon gallinae provides insight into the host-switching and adaptive evolution of parasitic lice.</title>
        <authorList>
            <person name="Xu Y."/>
            <person name="Ma L."/>
            <person name="Liu S."/>
            <person name="Liang Y."/>
            <person name="Liu Q."/>
            <person name="He Z."/>
            <person name="Tian L."/>
            <person name="Duan Y."/>
            <person name="Cai W."/>
            <person name="Li H."/>
            <person name="Song F."/>
        </authorList>
    </citation>
    <scope>NUCLEOTIDE SEQUENCE</scope>
    <source>
        <strain evidence="2">Cailab_2023a</strain>
    </source>
</reference>
<feature type="domain" description="ZP" evidence="1">
    <location>
        <begin position="16"/>
        <end position="171"/>
    </location>
</feature>
<name>A0AAW2HSA8_9NEOP</name>
<protein>
    <recommendedName>
        <fullName evidence="1">ZP domain-containing protein</fullName>
    </recommendedName>
</protein>
<proteinExistence type="predicted"/>
<dbReference type="PANTHER" id="PTHR46560:SF7">
    <property type="entry name" value="RE59626P"/>
    <property type="match status" value="1"/>
</dbReference>
<dbReference type="EMBL" id="JARGDH010000003">
    <property type="protein sequence ID" value="KAL0272783.1"/>
    <property type="molecule type" value="Genomic_DNA"/>
</dbReference>
<organism evidence="2">
    <name type="scientific">Menopon gallinae</name>
    <name type="common">poultry shaft louse</name>
    <dbReference type="NCBI Taxonomy" id="328185"/>
    <lineage>
        <taxon>Eukaryota</taxon>
        <taxon>Metazoa</taxon>
        <taxon>Ecdysozoa</taxon>
        <taxon>Arthropoda</taxon>
        <taxon>Hexapoda</taxon>
        <taxon>Insecta</taxon>
        <taxon>Pterygota</taxon>
        <taxon>Neoptera</taxon>
        <taxon>Paraneoptera</taxon>
        <taxon>Psocodea</taxon>
        <taxon>Troctomorpha</taxon>
        <taxon>Phthiraptera</taxon>
        <taxon>Amblycera</taxon>
        <taxon>Menoponidae</taxon>
        <taxon>Menopon</taxon>
    </lineage>
</organism>
<dbReference type="Pfam" id="PF25057">
    <property type="entry name" value="CUT_N"/>
    <property type="match status" value="1"/>
</dbReference>
<evidence type="ECO:0000259" key="1">
    <source>
        <dbReference type="PROSITE" id="PS51034"/>
    </source>
</evidence>
<dbReference type="InterPro" id="IPR001507">
    <property type="entry name" value="ZP_dom"/>
</dbReference>
<dbReference type="PROSITE" id="PS51034">
    <property type="entry name" value="ZP_2"/>
    <property type="match status" value="1"/>
</dbReference>
<evidence type="ECO:0000313" key="2">
    <source>
        <dbReference type="EMBL" id="KAL0272783.1"/>
    </source>
</evidence>
<dbReference type="PANTHER" id="PTHR46560">
    <property type="entry name" value="CYPHER, ISOFORM B"/>
    <property type="match status" value="1"/>
</dbReference>